<evidence type="ECO:0000313" key="3">
    <source>
        <dbReference type="Proteomes" id="UP000198287"/>
    </source>
</evidence>
<sequence length="271" mass="30236">MRPQLLLIFLSLGGGGFASPVLPGLEDEFEDDSFLMISQEEESILAKFLYNASATTTTAAPPLPLDDPILCSKECKEEFDVCPPIVSNEITAPHILYYWPPDPDRKNGFNPISLQLSDQTYFAHCTKLENNSLEFDIARNGGPKPKAIEIPVQILNTIKIQKLVEHARIFAKALYPASNCSTIDFISLVIEHGLFTPASKWVKTFDSKNHVDRSPRGLFYDVRALVNEYEEFNCSGVRKMGDLWRSGCHNSDASFLIVTIVTGVGIFLVNY</sequence>
<feature type="chain" id="PRO_5012578787" evidence="1">
    <location>
        <begin position="19"/>
        <end position="271"/>
    </location>
</feature>
<dbReference type="AlphaFoldDB" id="A0A226EXE1"/>
<keyword evidence="1" id="KW-0732">Signal</keyword>
<dbReference type="Proteomes" id="UP000198287">
    <property type="component" value="Unassembled WGS sequence"/>
</dbReference>
<keyword evidence="3" id="KW-1185">Reference proteome</keyword>
<organism evidence="2 3">
    <name type="scientific">Folsomia candida</name>
    <name type="common">Springtail</name>
    <dbReference type="NCBI Taxonomy" id="158441"/>
    <lineage>
        <taxon>Eukaryota</taxon>
        <taxon>Metazoa</taxon>
        <taxon>Ecdysozoa</taxon>
        <taxon>Arthropoda</taxon>
        <taxon>Hexapoda</taxon>
        <taxon>Collembola</taxon>
        <taxon>Entomobryomorpha</taxon>
        <taxon>Isotomoidea</taxon>
        <taxon>Isotomidae</taxon>
        <taxon>Proisotominae</taxon>
        <taxon>Folsomia</taxon>
    </lineage>
</organism>
<gene>
    <name evidence="2" type="ORF">Fcan01_03914</name>
</gene>
<dbReference type="EMBL" id="LNIX01000001">
    <property type="protein sequence ID" value="OXA62273.1"/>
    <property type="molecule type" value="Genomic_DNA"/>
</dbReference>
<evidence type="ECO:0000256" key="1">
    <source>
        <dbReference type="SAM" id="SignalP"/>
    </source>
</evidence>
<reference evidence="2 3" key="1">
    <citation type="submission" date="2015-12" db="EMBL/GenBank/DDBJ databases">
        <title>The genome of Folsomia candida.</title>
        <authorList>
            <person name="Faddeeva A."/>
            <person name="Derks M.F."/>
            <person name="Anvar Y."/>
            <person name="Smit S."/>
            <person name="Van Straalen N."/>
            <person name="Roelofs D."/>
        </authorList>
    </citation>
    <scope>NUCLEOTIDE SEQUENCE [LARGE SCALE GENOMIC DNA]</scope>
    <source>
        <strain evidence="2 3">VU population</strain>
        <tissue evidence="2">Whole body</tissue>
    </source>
</reference>
<comment type="caution">
    <text evidence="2">The sequence shown here is derived from an EMBL/GenBank/DDBJ whole genome shotgun (WGS) entry which is preliminary data.</text>
</comment>
<protein>
    <submittedName>
        <fullName evidence="2">Uncharacterized protein</fullName>
    </submittedName>
</protein>
<proteinExistence type="predicted"/>
<name>A0A226EXE1_FOLCA</name>
<evidence type="ECO:0000313" key="2">
    <source>
        <dbReference type="EMBL" id="OXA62273.1"/>
    </source>
</evidence>
<feature type="signal peptide" evidence="1">
    <location>
        <begin position="1"/>
        <end position="18"/>
    </location>
</feature>
<accession>A0A226EXE1</accession>